<gene>
    <name evidence="2" type="ORF">SAMN05444273_107106</name>
</gene>
<reference evidence="3" key="1">
    <citation type="submission" date="2016-11" db="EMBL/GenBank/DDBJ databases">
        <authorList>
            <person name="Varghese N."/>
            <person name="Submissions S."/>
        </authorList>
    </citation>
    <scope>NUCLEOTIDE SEQUENCE [LARGE SCALE GENOMIC DNA]</scope>
    <source>
        <strain evidence="3">DSM 100566</strain>
    </source>
</reference>
<keyword evidence="2" id="KW-0808">Transferase</keyword>
<keyword evidence="3" id="KW-1185">Reference proteome</keyword>
<dbReference type="Proteomes" id="UP000184144">
    <property type="component" value="Unassembled WGS sequence"/>
</dbReference>
<protein>
    <submittedName>
        <fullName evidence="2">Gamma-glutamyl cyclotransferase, AIG2-like</fullName>
    </submittedName>
</protein>
<dbReference type="Gene3D" id="3.10.490.10">
    <property type="entry name" value="Gamma-glutamyl cyclotransferase-like"/>
    <property type="match status" value="1"/>
</dbReference>
<dbReference type="OrthoDB" id="5567366at2"/>
<dbReference type="SUPFAM" id="SSF110857">
    <property type="entry name" value="Gamma-glutamyl cyclotransferase-like"/>
    <property type="match status" value="1"/>
</dbReference>
<evidence type="ECO:0000313" key="2">
    <source>
        <dbReference type="EMBL" id="SHF53482.1"/>
    </source>
</evidence>
<dbReference type="GO" id="GO:0016740">
    <property type="term" value="F:transferase activity"/>
    <property type="evidence" value="ECO:0007669"/>
    <property type="project" value="UniProtKB-KW"/>
</dbReference>
<name>A0A1M5CGF7_9RHOB</name>
<organism evidence="2 3">
    <name type="scientific">Litoreibacter ascidiaceicola</name>
    <dbReference type="NCBI Taxonomy" id="1486859"/>
    <lineage>
        <taxon>Bacteria</taxon>
        <taxon>Pseudomonadati</taxon>
        <taxon>Pseudomonadota</taxon>
        <taxon>Alphaproteobacteria</taxon>
        <taxon>Rhodobacterales</taxon>
        <taxon>Roseobacteraceae</taxon>
        <taxon>Litoreibacter</taxon>
    </lineage>
</organism>
<dbReference type="EMBL" id="FQUV01000007">
    <property type="protein sequence ID" value="SHF53482.1"/>
    <property type="molecule type" value="Genomic_DNA"/>
</dbReference>
<dbReference type="InterPro" id="IPR036568">
    <property type="entry name" value="GGCT-like_sf"/>
</dbReference>
<sequence length="188" mass="21136">MRDPFFFGYGSLVNAATHNYTSTHPAKLAGWRRVWRHTSMRDLAFLSVEPAEGVQIDGLIAEVPNADWNALDLRETGYFRSQLPKTSLTHQAGPVEVQMYQTHPNQDASPAMQHAILLSYVDVVVQGFHNVFGEDGVEQFFKTTAGWDTPILNDRSNPRYPRSQSLSRTETELVDHHLAALKAQLIST</sequence>
<dbReference type="AlphaFoldDB" id="A0A1M5CGF7"/>
<dbReference type="InterPro" id="IPR013024">
    <property type="entry name" value="GGCT-like"/>
</dbReference>
<feature type="domain" description="Gamma-glutamylcyclotransferase AIG2-like" evidence="1">
    <location>
        <begin position="7"/>
        <end position="106"/>
    </location>
</feature>
<dbReference type="CDD" id="cd06661">
    <property type="entry name" value="GGCT_like"/>
    <property type="match status" value="1"/>
</dbReference>
<evidence type="ECO:0000259" key="1">
    <source>
        <dbReference type="Pfam" id="PF06094"/>
    </source>
</evidence>
<dbReference type="STRING" id="1486859.SAMN05444273_107106"/>
<dbReference type="Pfam" id="PF06094">
    <property type="entry name" value="GGACT"/>
    <property type="match status" value="1"/>
</dbReference>
<proteinExistence type="predicted"/>
<dbReference type="InterPro" id="IPR009288">
    <property type="entry name" value="AIG2-like_dom"/>
</dbReference>
<dbReference type="RefSeq" id="WP_073145230.1">
    <property type="nucleotide sequence ID" value="NZ_FQUV01000007.1"/>
</dbReference>
<evidence type="ECO:0000313" key="3">
    <source>
        <dbReference type="Proteomes" id="UP000184144"/>
    </source>
</evidence>
<accession>A0A1M5CGF7</accession>